<dbReference type="PANTHER" id="PTHR42305">
    <property type="entry name" value="MEMBRANE PROTEIN RV1733C-RELATED"/>
    <property type="match status" value="1"/>
</dbReference>
<keyword evidence="1" id="KW-0472">Membrane</keyword>
<protein>
    <submittedName>
        <fullName evidence="2">Uncharacterized protein</fullName>
    </submittedName>
</protein>
<sequence>MRPWNTNKLMRVSDRVEVVLRAVAVIVVAAAVPIAGAIGTASYTGAQARIAAQDAGKTRVTATETADAVRLPDSDRYVGNQARYQAAVQWTADGKTGTATVDVPGPQPAGSAVALWVKDGQPTIAPSRPGAAAAEGVGTGLAVLVETWCAAAATVWFTGTVLDARRYARWEREWRGINRPIGKDTL</sequence>
<reference evidence="2 3" key="1">
    <citation type="submission" date="2018-09" db="EMBL/GenBank/DDBJ databases">
        <title>Nocardia yunnanensis sp. nov., an actinomycete isolated from a soil sample.</title>
        <authorList>
            <person name="Zhang J."/>
        </authorList>
    </citation>
    <scope>NUCLEOTIDE SEQUENCE [LARGE SCALE GENOMIC DNA]</scope>
    <source>
        <strain evidence="2 3">CFHS0054</strain>
    </source>
</reference>
<dbReference type="EMBL" id="CP032568">
    <property type="protein sequence ID" value="AYF76296.1"/>
    <property type="molecule type" value="Genomic_DNA"/>
</dbReference>
<keyword evidence="3" id="KW-1185">Reference proteome</keyword>
<organism evidence="2 3">
    <name type="scientific">Nocardia yunnanensis</name>
    <dbReference type="NCBI Taxonomy" id="2382165"/>
    <lineage>
        <taxon>Bacteria</taxon>
        <taxon>Bacillati</taxon>
        <taxon>Actinomycetota</taxon>
        <taxon>Actinomycetes</taxon>
        <taxon>Mycobacteriales</taxon>
        <taxon>Nocardiaceae</taxon>
        <taxon>Nocardia</taxon>
    </lineage>
</organism>
<dbReference type="AlphaFoldDB" id="A0A386ZFT3"/>
<dbReference type="InterPro" id="IPR039708">
    <property type="entry name" value="MT1774/Rv1733c-like"/>
</dbReference>
<proteinExistence type="predicted"/>
<feature type="transmembrane region" description="Helical" evidence="1">
    <location>
        <begin position="18"/>
        <end position="39"/>
    </location>
</feature>
<evidence type="ECO:0000256" key="1">
    <source>
        <dbReference type="SAM" id="Phobius"/>
    </source>
</evidence>
<accession>A0A386ZFT3</accession>
<dbReference type="PANTHER" id="PTHR42305:SF1">
    <property type="entry name" value="MEMBRANE PROTEIN RV1733C-RELATED"/>
    <property type="match status" value="1"/>
</dbReference>
<name>A0A386ZFT3_9NOCA</name>
<evidence type="ECO:0000313" key="2">
    <source>
        <dbReference type="EMBL" id="AYF76296.1"/>
    </source>
</evidence>
<keyword evidence="1" id="KW-0812">Transmembrane</keyword>
<evidence type="ECO:0000313" key="3">
    <source>
        <dbReference type="Proteomes" id="UP000267164"/>
    </source>
</evidence>
<dbReference type="Proteomes" id="UP000267164">
    <property type="component" value="Chromosome"/>
</dbReference>
<gene>
    <name evidence="2" type="ORF">D7D52_23475</name>
</gene>
<dbReference type="KEGG" id="nyu:D7D52_23475"/>
<dbReference type="OrthoDB" id="4562520at2"/>
<keyword evidence="1" id="KW-1133">Transmembrane helix</keyword>